<evidence type="ECO:0000313" key="13">
    <source>
        <dbReference type="EMBL" id="MDV3438037.1"/>
    </source>
</evidence>
<dbReference type="Gene3D" id="2.40.160.50">
    <property type="entry name" value="membrane protein fhac: a member of the omp85/tpsb transporter family"/>
    <property type="match status" value="1"/>
</dbReference>
<dbReference type="PANTHER" id="PTHR12815">
    <property type="entry name" value="SORTING AND ASSEMBLY MACHINERY SAMM50 PROTEIN FAMILY MEMBER"/>
    <property type="match status" value="1"/>
</dbReference>
<evidence type="ECO:0000256" key="6">
    <source>
        <dbReference type="ARBA" id="ARBA00022729"/>
    </source>
</evidence>
<feature type="signal peptide" evidence="11">
    <location>
        <begin position="1"/>
        <end position="18"/>
    </location>
</feature>
<accession>A0ABU3XJC5</accession>
<proteinExistence type="inferred from homology"/>
<evidence type="ECO:0000256" key="8">
    <source>
        <dbReference type="ARBA" id="ARBA00023237"/>
    </source>
</evidence>
<keyword evidence="4" id="KW-1134">Transmembrane beta strand</keyword>
<evidence type="ECO:0000256" key="5">
    <source>
        <dbReference type="ARBA" id="ARBA00022692"/>
    </source>
</evidence>
<dbReference type="Gene3D" id="3.10.20.310">
    <property type="entry name" value="membrane protein fhac"/>
    <property type="match status" value="3"/>
</dbReference>
<dbReference type="Proteomes" id="UP001273935">
    <property type="component" value="Unassembled WGS sequence"/>
</dbReference>
<feature type="domain" description="POTRA" evidence="12">
    <location>
        <begin position="184"/>
        <end position="254"/>
    </location>
</feature>
<feature type="chain" id="PRO_5045567899" description="Translocation and assembly module subunit TamA" evidence="11">
    <location>
        <begin position="19"/>
        <end position="570"/>
    </location>
</feature>
<comment type="similarity">
    <text evidence="2">Belongs to the TamA family.</text>
</comment>
<organism evidence="13 14">
    <name type="scientific">Metapseudomonas otitidis</name>
    <dbReference type="NCBI Taxonomy" id="319939"/>
    <lineage>
        <taxon>Bacteria</taxon>
        <taxon>Pseudomonadati</taxon>
        <taxon>Pseudomonadota</taxon>
        <taxon>Gammaproteobacteria</taxon>
        <taxon>Pseudomonadales</taxon>
        <taxon>Pseudomonadaceae</taxon>
        <taxon>Metapseudomonas</taxon>
    </lineage>
</organism>
<dbReference type="InterPro" id="IPR039910">
    <property type="entry name" value="D15-like"/>
</dbReference>
<comment type="subunit">
    <text evidence="10">Interacts with TamB to form the translocation and assembly module (TAM).</text>
</comment>
<sequence length="570" mass="62487">MRGLLALALSALCPLALAKASLEVKVSPANAELKANIEAFIGSLGDRDETALRRFRRAAEEQARQAAQALGYYQAEIDSQVRAGKDPVLQLDVQPGEPVRLRQVTVRVEGEAAGLKAFKVPKSKALAPGEPLNHGLYEDAKKLIQSQALRYGFFDGRFRSQRLDIDPRAGVADIELIYDSGPRYALGRVAFDGDTPFDPDLLARLVPFPPNTPYDADQVAKLSQNLQASGYFEEVRVDAQPEPGAGRLIPVKVRLGAVKPRTLGLGVGFSTDVGPRARANWTRHWINPQGHRLGAESEISTARQSVGTWYEIPLDPPLTDSLRFTSGFQREQLTDVESRRFTLGSQWQSKLPNDWQRVVSLRWEQEIYDFGDGSPNGRSSFLIPGIGYSVTRSDNRLDPNQGYHLQLDVRAAKEGVLSDADMTYASAMAKGLYTLPGGHRLLGRVQAGGIATTDYGAIPPSLRFFAGGDQSVRGYDYQTLSPEDRQGNKVGGRYMVVGSAEYQYPIAERWRIAAFVDRGNAVNNLKDKLKTGAGIGVRWVSPVGPIRLDLAKALDDPGGFRIHFSMGPEL</sequence>
<keyword evidence="5" id="KW-0812">Transmembrane</keyword>
<keyword evidence="14" id="KW-1185">Reference proteome</keyword>
<keyword evidence="7" id="KW-0472">Membrane</keyword>
<evidence type="ECO:0000256" key="11">
    <source>
        <dbReference type="SAM" id="SignalP"/>
    </source>
</evidence>
<name>A0ABU3XJC5_9GAMM</name>
<dbReference type="Pfam" id="PF17243">
    <property type="entry name" value="POTRA_TamA_1"/>
    <property type="match status" value="1"/>
</dbReference>
<dbReference type="InterPro" id="IPR000184">
    <property type="entry name" value="Bac_surfAg_D15"/>
</dbReference>
<evidence type="ECO:0000256" key="1">
    <source>
        <dbReference type="ARBA" id="ARBA00004442"/>
    </source>
</evidence>
<dbReference type="PANTHER" id="PTHR12815:SF47">
    <property type="entry name" value="TRANSLOCATION AND ASSEMBLY MODULE SUBUNIT TAMA"/>
    <property type="match status" value="1"/>
</dbReference>
<dbReference type="InterPro" id="IPR035243">
    <property type="entry name" value="TamA_POTRA_Dom_1"/>
</dbReference>
<evidence type="ECO:0000259" key="12">
    <source>
        <dbReference type="PROSITE" id="PS51779"/>
    </source>
</evidence>
<dbReference type="InterPro" id="IPR010827">
    <property type="entry name" value="BamA/TamA_POTRA"/>
</dbReference>
<evidence type="ECO:0000256" key="7">
    <source>
        <dbReference type="ARBA" id="ARBA00023136"/>
    </source>
</evidence>
<comment type="subcellular location">
    <subcellularLocation>
        <location evidence="1">Cell outer membrane</location>
    </subcellularLocation>
</comment>
<protein>
    <recommendedName>
        <fullName evidence="3">Translocation and assembly module subunit TamA</fullName>
    </recommendedName>
    <alternativeName>
        <fullName evidence="9">Autotransporter assembly factor TamA</fullName>
    </alternativeName>
</protein>
<evidence type="ECO:0000256" key="4">
    <source>
        <dbReference type="ARBA" id="ARBA00022452"/>
    </source>
</evidence>
<gene>
    <name evidence="13" type="ORF">R0G64_01170</name>
</gene>
<evidence type="ECO:0000256" key="3">
    <source>
        <dbReference type="ARBA" id="ARBA00015419"/>
    </source>
</evidence>
<comment type="caution">
    <text evidence="13">The sequence shown here is derived from an EMBL/GenBank/DDBJ whole genome shotgun (WGS) entry which is preliminary data.</text>
</comment>
<evidence type="ECO:0000256" key="9">
    <source>
        <dbReference type="ARBA" id="ARBA00033063"/>
    </source>
</evidence>
<evidence type="ECO:0000313" key="14">
    <source>
        <dbReference type="Proteomes" id="UP001273935"/>
    </source>
</evidence>
<dbReference type="InterPro" id="IPR034746">
    <property type="entry name" value="POTRA"/>
</dbReference>
<dbReference type="Pfam" id="PF07244">
    <property type="entry name" value="POTRA"/>
    <property type="match status" value="1"/>
</dbReference>
<evidence type="ECO:0000256" key="10">
    <source>
        <dbReference type="ARBA" id="ARBA00093548"/>
    </source>
</evidence>
<dbReference type="PROSITE" id="PS51779">
    <property type="entry name" value="POTRA"/>
    <property type="match status" value="1"/>
</dbReference>
<keyword evidence="8" id="KW-0998">Cell outer membrane</keyword>
<reference evidence="13 14" key="1">
    <citation type="submission" date="2023-10" db="EMBL/GenBank/DDBJ databases">
        <title>Pseudomonas otitidis isolated from a paediatric patient with cystic fibrosis in Chile.</title>
        <authorList>
            <person name="Amsteins-Romero L."/>
            <person name="Opazo-Capurro A."/>
            <person name="Matus-Kohler M."/>
            <person name="Gonzalez-Rocha G."/>
        </authorList>
    </citation>
    <scope>NUCLEOTIDE SEQUENCE [LARGE SCALE GENOMIC DNA]</scope>
    <source>
        <strain evidence="13 14">P-714</strain>
    </source>
</reference>
<evidence type="ECO:0000256" key="2">
    <source>
        <dbReference type="ARBA" id="ARBA00010248"/>
    </source>
</evidence>
<dbReference type="Pfam" id="PF01103">
    <property type="entry name" value="Omp85"/>
    <property type="match status" value="1"/>
</dbReference>
<keyword evidence="6 11" id="KW-0732">Signal</keyword>
<dbReference type="EMBL" id="JAWJUL010000003">
    <property type="protein sequence ID" value="MDV3438037.1"/>
    <property type="molecule type" value="Genomic_DNA"/>
</dbReference>